<accession>A0A6G1CVV1</accession>
<organism evidence="2 3">
    <name type="scientific">Oryza meyeriana var. granulata</name>
    <dbReference type="NCBI Taxonomy" id="110450"/>
    <lineage>
        <taxon>Eukaryota</taxon>
        <taxon>Viridiplantae</taxon>
        <taxon>Streptophyta</taxon>
        <taxon>Embryophyta</taxon>
        <taxon>Tracheophyta</taxon>
        <taxon>Spermatophyta</taxon>
        <taxon>Magnoliopsida</taxon>
        <taxon>Liliopsida</taxon>
        <taxon>Poales</taxon>
        <taxon>Poaceae</taxon>
        <taxon>BOP clade</taxon>
        <taxon>Oryzoideae</taxon>
        <taxon>Oryzeae</taxon>
        <taxon>Oryzinae</taxon>
        <taxon>Oryza</taxon>
        <taxon>Oryza meyeriana</taxon>
    </lineage>
</organism>
<feature type="compositionally biased region" description="Basic and acidic residues" evidence="1">
    <location>
        <begin position="61"/>
        <end position="77"/>
    </location>
</feature>
<gene>
    <name evidence="2" type="ORF">E2562_033031</name>
</gene>
<evidence type="ECO:0008006" key="4">
    <source>
        <dbReference type="Google" id="ProtNLM"/>
    </source>
</evidence>
<dbReference type="EMBL" id="SPHZ02000008">
    <property type="protein sequence ID" value="KAF0904267.1"/>
    <property type="molecule type" value="Genomic_DNA"/>
</dbReference>
<protein>
    <recommendedName>
        <fullName evidence="4">DUF834 domain-containing protein</fullName>
    </recommendedName>
</protein>
<evidence type="ECO:0000313" key="3">
    <source>
        <dbReference type="Proteomes" id="UP000479710"/>
    </source>
</evidence>
<comment type="caution">
    <text evidence="2">The sequence shown here is derived from an EMBL/GenBank/DDBJ whole genome shotgun (WGS) entry which is preliminary data.</text>
</comment>
<dbReference type="Proteomes" id="UP000479710">
    <property type="component" value="Unassembled WGS sequence"/>
</dbReference>
<name>A0A6G1CVV1_9ORYZ</name>
<sequence length="112" mass="11973">MAVVEGAVAEPMVKATWLDGYGSDGERQPGLARAAELSGSQGRQHLGKLRLQGNSSRGSPRRGEARGSDGEASRALDLRQSVPRSAASGADKWRRRKVCVGKSKLRTWESLG</sequence>
<keyword evidence="3" id="KW-1185">Reference proteome</keyword>
<evidence type="ECO:0000313" key="2">
    <source>
        <dbReference type="EMBL" id="KAF0904267.1"/>
    </source>
</evidence>
<dbReference type="AlphaFoldDB" id="A0A6G1CVV1"/>
<reference evidence="2 3" key="1">
    <citation type="submission" date="2019-11" db="EMBL/GenBank/DDBJ databases">
        <title>Whole genome sequence of Oryza granulata.</title>
        <authorList>
            <person name="Li W."/>
        </authorList>
    </citation>
    <scope>NUCLEOTIDE SEQUENCE [LARGE SCALE GENOMIC DNA]</scope>
    <source>
        <strain evidence="3">cv. Menghai</strain>
        <tissue evidence="2">Leaf</tissue>
    </source>
</reference>
<evidence type="ECO:0000256" key="1">
    <source>
        <dbReference type="SAM" id="MobiDB-lite"/>
    </source>
</evidence>
<proteinExistence type="predicted"/>
<feature type="region of interest" description="Disordered" evidence="1">
    <location>
        <begin position="19"/>
        <end position="94"/>
    </location>
</feature>